<evidence type="ECO:0000256" key="2">
    <source>
        <dbReference type="SAM" id="Phobius"/>
    </source>
</evidence>
<dbReference type="InParanoid" id="G4TA47"/>
<feature type="compositionally biased region" description="Polar residues" evidence="1">
    <location>
        <begin position="1"/>
        <end position="35"/>
    </location>
</feature>
<dbReference type="eggNOG" id="ENOG502SPP2">
    <property type="taxonomic scope" value="Eukaryota"/>
</dbReference>
<feature type="region of interest" description="Disordered" evidence="1">
    <location>
        <begin position="1"/>
        <end position="56"/>
    </location>
</feature>
<proteinExistence type="predicted"/>
<evidence type="ECO:0000256" key="1">
    <source>
        <dbReference type="SAM" id="MobiDB-lite"/>
    </source>
</evidence>
<feature type="compositionally biased region" description="Polar residues" evidence="1">
    <location>
        <begin position="44"/>
        <end position="53"/>
    </location>
</feature>
<dbReference type="InterPro" id="IPR027948">
    <property type="entry name" value="DUF4436"/>
</dbReference>
<sequence>MSSPYEQAPNSPSFYNTQTSTNPVIRVQSPVNDSFQSDEKYRDSQPSVPSLTDNRPMPERKYSAVWFKKTWDAAVRVGTLPRLIYGGVVIVLIIIWIGVMLAFTSSQISYEKQNAGETPTRRRQDNNTKSGALGLKGSFVKFDPTSRALTVTWSGLYKMSPESSWTQLGNRDDQNSTIWPIHIYRDVSSSKTAYVYNATGPDGNTTTETTGWMYSVDNTTAKPIAGLGYHPWDSFDTDISFSQLKVQDVWAAPLMGYPFDKWAGSIVFVANDPLWASIDNVTGGDVLELATVQMTDSTLNWRFTYEFNNTCASDHIQDYHDESTFNEGCHLKIDFIGSRPPVVVFAAVSAVIVNWTSALFIFILTCEAIVLRRKYMLDGTDILSVCFTALFALPTIRSLLPGAPEYGMILDLVGVLPCTILVALCTVAVAVAKLNKRRKEEKLE</sequence>
<keyword evidence="2" id="KW-1133">Transmembrane helix</keyword>
<name>G4TA47_SERID</name>
<feature type="transmembrane region" description="Helical" evidence="2">
    <location>
        <begin position="342"/>
        <end position="370"/>
    </location>
</feature>
<evidence type="ECO:0000313" key="3">
    <source>
        <dbReference type="EMBL" id="CCA68167.1"/>
    </source>
</evidence>
<dbReference type="AlphaFoldDB" id="G4TA47"/>
<feature type="transmembrane region" description="Helical" evidence="2">
    <location>
        <begin position="83"/>
        <end position="103"/>
    </location>
</feature>
<gene>
    <name evidence="3" type="ORF">PIIN_02033</name>
</gene>
<keyword evidence="4" id="KW-1185">Reference proteome</keyword>
<keyword evidence="2" id="KW-0472">Membrane</keyword>
<dbReference type="Proteomes" id="UP000007148">
    <property type="component" value="Unassembled WGS sequence"/>
</dbReference>
<dbReference type="Pfam" id="PF14494">
    <property type="entry name" value="DUF4436"/>
    <property type="match status" value="1"/>
</dbReference>
<dbReference type="HOGENOM" id="CLU_041457_0_0_1"/>
<comment type="caution">
    <text evidence="3">The sequence shown here is derived from an EMBL/GenBank/DDBJ whole genome shotgun (WGS) entry which is preliminary data.</text>
</comment>
<accession>G4TA47</accession>
<dbReference type="STRING" id="1109443.G4TA47"/>
<protein>
    <submittedName>
        <fullName evidence="3">Uncharacterized protein</fullName>
    </submittedName>
</protein>
<reference evidence="3 4" key="1">
    <citation type="journal article" date="2011" name="PLoS Pathog.">
        <title>Endophytic Life Strategies Decoded by Genome and Transcriptome Analyses of the Mutualistic Root Symbiont Piriformospora indica.</title>
        <authorList>
            <person name="Zuccaro A."/>
            <person name="Lahrmann U."/>
            <person name="Guldener U."/>
            <person name="Langen G."/>
            <person name="Pfiffi S."/>
            <person name="Biedenkopf D."/>
            <person name="Wong P."/>
            <person name="Samans B."/>
            <person name="Grimm C."/>
            <person name="Basiewicz M."/>
            <person name="Murat C."/>
            <person name="Martin F."/>
            <person name="Kogel K.H."/>
        </authorList>
    </citation>
    <scope>NUCLEOTIDE SEQUENCE [LARGE SCALE GENOMIC DNA]</scope>
    <source>
        <strain evidence="3 4">DSM 11827</strain>
    </source>
</reference>
<dbReference type="OrthoDB" id="3138568at2759"/>
<feature type="transmembrane region" description="Helical" evidence="2">
    <location>
        <begin position="412"/>
        <end position="432"/>
    </location>
</feature>
<organism evidence="3 4">
    <name type="scientific">Serendipita indica (strain DSM 11827)</name>
    <name type="common">Root endophyte fungus</name>
    <name type="synonym">Piriformospora indica</name>
    <dbReference type="NCBI Taxonomy" id="1109443"/>
    <lineage>
        <taxon>Eukaryota</taxon>
        <taxon>Fungi</taxon>
        <taxon>Dikarya</taxon>
        <taxon>Basidiomycota</taxon>
        <taxon>Agaricomycotina</taxon>
        <taxon>Agaricomycetes</taxon>
        <taxon>Sebacinales</taxon>
        <taxon>Serendipitaceae</taxon>
        <taxon>Serendipita</taxon>
    </lineage>
</organism>
<dbReference type="EMBL" id="CAFZ01000027">
    <property type="protein sequence ID" value="CCA68167.1"/>
    <property type="molecule type" value="Genomic_DNA"/>
</dbReference>
<evidence type="ECO:0000313" key="4">
    <source>
        <dbReference type="Proteomes" id="UP000007148"/>
    </source>
</evidence>
<keyword evidence="2" id="KW-0812">Transmembrane</keyword>
<feature type="transmembrane region" description="Helical" evidence="2">
    <location>
        <begin position="382"/>
        <end position="400"/>
    </location>
</feature>